<evidence type="ECO:0000313" key="3">
    <source>
        <dbReference type="Proteomes" id="UP001233999"/>
    </source>
</evidence>
<evidence type="ECO:0000313" key="2">
    <source>
        <dbReference type="EMBL" id="KAJ9583097.1"/>
    </source>
</evidence>
<sequence length="296" mass="33882">MVRFKETNNGEDSGSKKHVAIQPASLDDVHKIHSVGFIDDEQSTEKLDKKPHIKLEIVEETETEESKEENERKHDRKGSAKHALFQIGTKTDQDEKSERTEPDESVDVASGRQKRTVLLPPPTIQLRGKKEDEDERQTDESHEQEEREDEDERADRKDRLKIVLPTEISIPLPDTHRARGIFIPPNLKLMRTSSEEISDEEEEEERSSSSSSEEMPPPKTMADVVLLVQSLEARKKRHKEISDIILGVPFDMSELEKIGIISVLEDCVDQLSIIGKTNNKPIVIPDLKFTTLKYRY</sequence>
<comment type="caution">
    <text evidence="2">The sequence shown here is derived from an EMBL/GenBank/DDBJ whole genome shotgun (WGS) entry which is preliminary data.</text>
</comment>
<feature type="region of interest" description="Disordered" evidence="1">
    <location>
        <begin position="190"/>
        <end position="219"/>
    </location>
</feature>
<reference evidence="2" key="1">
    <citation type="journal article" date="2023" name="IScience">
        <title>Live-bearing cockroach genome reveals convergent evolutionary mechanisms linked to viviparity in insects and beyond.</title>
        <authorList>
            <person name="Fouks B."/>
            <person name="Harrison M.C."/>
            <person name="Mikhailova A.A."/>
            <person name="Marchal E."/>
            <person name="English S."/>
            <person name="Carruthers M."/>
            <person name="Jennings E.C."/>
            <person name="Chiamaka E.L."/>
            <person name="Frigard R.A."/>
            <person name="Pippel M."/>
            <person name="Attardo G.M."/>
            <person name="Benoit J.B."/>
            <person name="Bornberg-Bauer E."/>
            <person name="Tobe S.S."/>
        </authorList>
    </citation>
    <scope>NUCLEOTIDE SEQUENCE</scope>
    <source>
        <strain evidence="2">Stay&amp;Tobe</strain>
    </source>
</reference>
<reference evidence="2" key="2">
    <citation type="submission" date="2023-05" db="EMBL/GenBank/DDBJ databases">
        <authorList>
            <person name="Fouks B."/>
        </authorList>
    </citation>
    <scope>NUCLEOTIDE SEQUENCE</scope>
    <source>
        <strain evidence="2">Stay&amp;Tobe</strain>
        <tissue evidence="2">Testes</tissue>
    </source>
</reference>
<dbReference type="AlphaFoldDB" id="A0AAD7ZN47"/>
<dbReference type="EMBL" id="JASPKZ010007674">
    <property type="protein sequence ID" value="KAJ9583097.1"/>
    <property type="molecule type" value="Genomic_DNA"/>
</dbReference>
<keyword evidence="3" id="KW-1185">Reference proteome</keyword>
<name>A0AAD7ZN47_DIPPU</name>
<feature type="region of interest" description="Disordered" evidence="1">
    <location>
        <begin position="40"/>
        <end position="158"/>
    </location>
</feature>
<gene>
    <name evidence="2" type="ORF">L9F63_022565</name>
</gene>
<dbReference type="Proteomes" id="UP001233999">
    <property type="component" value="Unassembled WGS sequence"/>
</dbReference>
<feature type="region of interest" description="Disordered" evidence="1">
    <location>
        <begin position="1"/>
        <end position="23"/>
    </location>
</feature>
<protein>
    <submittedName>
        <fullName evidence="2">Uncharacterized protein</fullName>
    </submittedName>
</protein>
<proteinExistence type="predicted"/>
<evidence type="ECO:0000256" key="1">
    <source>
        <dbReference type="SAM" id="MobiDB-lite"/>
    </source>
</evidence>
<feature type="compositionally biased region" description="Acidic residues" evidence="1">
    <location>
        <begin position="196"/>
        <end position="205"/>
    </location>
</feature>
<feature type="compositionally biased region" description="Acidic residues" evidence="1">
    <location>
        <begin position="58"/>
        <end position="68"/>
    </location>
</feature>
<feature type="compositionally biased region" description="Basic and acidic residues" evidence="1">
    <location>
        <begin position="43"/>
        <end position="57"/>
    </location>
</feature>
<feature type="compositionally biased region" description="Basic and acidic residues" evidence="1">
    <location>
        <begin position="91"/>
        <end position="102"/>
    </location>
</feature>
<organism evidence="2 3">
    <name type="scientific">Diploptera punctata</name>
    <name type="common">Pacific beetle cockroach</name>
    <dbReference type="NCBI Taxonomy" id="6984"/>
    <lineage>
        <taxon>Eukaryota</taxon>
        <taxon>Metazoa</taxon>
        <taxon>Ecdysozoa</taxon>
        <taxon>Arthropoda</taxon>
        <taxon>Hexapoda</taxon>
        <taxon>Insecta</taxon>
        <taxon>Pterygota</taxon>
        <taxon>Neoptera</taxon>
        <taxon>Polyneoptera</taxon>
        <taxon>Dictyoptera</taxon>
        <taxon>Blattodea</taxon>
        <taxon>Blaberoidea</taxon>
        <taxon>Blaberidae</taxon>
        <taxon>Diplopterinae</taxon>
        <taxon>Diploptera</taxon>
    </lineage>
</organism>
<accession>A0AAD7ZN47</accession>